<reference evidence="2 3" key="1">
    <citation type="submission" date="2019-07" db="EMBL/GenBank/DDBJ databases">
        <title>New species of Amycolatopsis and Streptomyces.</title>
        <authorList>
            <person name="Duangmal K."/>
            <person name="Teo W.F.A."/>
            <person name="Lipun K."/>
        </authorList>
    </citation>
    <scope>NUCLEOTIDE SEQUENCE [LARGE SCALE GENOMIC DNA]</scope>
    <source>
        <strain evidence="2 3">TISTR 2346</strain>
    </source>
</reference>
<dbReference type="EMBL" id="VJZE01000116">
    <property type="protein sequence ID" value="MPY41810.1"/>
    <property type="molecule type" value="Genomic_DNA"/>
</dbReference>
<keyword evidence="1" id="KW-0472">Membrane</keyword>
<evidence type="ECO:0000313" key="3">
    <source>
        <dbReference type="Proteomes" id="UP000326979"/>
    </source>
</evidence>
<feature type="transmembrane region" description="Helical" evidence="1">
    <location>
        <begin position="99"/>
        <end position="120"/>
    </location>
</feature>
<keyword evidence="1" id="KW-0812">Transmembrane</keyword>
<dbReference type="AlphaFoldDB" id="A0A5N8W2T6"/>
<sequence>MRLAAAGAAVLIVGAGLGLRAAAAGDVAKYGGDALYTVLLHALVVLVAPRVVPLTAAGSALAVSWVVELLQLSDVPAELSRHSTVARIVLGSTFNPPDLFWYVVGAAAGWLAHTAMGSCASRRRTGRG</sequence>
<evidence type="ECO:0000256" key="1">
    <source>
        <dbReference type="SAM" id="Phobius"/>
    </source>
</evidence>
<dbReference type="Pfam" id="PF10990">
    <property type="entry name" value="DUF2809"/>
    <property type="match status" value="1"/>
</dbReference>
<evidence type="ECO:0000313" key="2">
    <source>
        <dbReference type="EMBL" id="MPY41810.1"/>
    </source>
</evidence>
<accession>A0A5N8W2T6</accession>
<gene>
    <name evidence="2" type="ORF">FNH04_18430</name>
</gene>
<proteinExistence type="predicted"/>
<name>A0A5N8W2T6_9ACTN</name>
<organism evidence="2 3">
    <name type="scientific">Streptomyces phyllanthi</name>
    <dbReference type="NCBI Taxonomy" id="1803180"/>
    <lineage>
        <taxon>Bacteria</taxon>
        <taxon>Bacillati</taxon>
        <taxon>Actinomycetota</taxon>
        <taxon>Actinomycetes</taxon>
        <taxon>Kitasatosporales</taxon>
        <taxon>Streptomycetaceae</taxon>
        <taxon>Streptomyces</taxon>
    </lineage>
</organism>
<feature type="transmembrane region" description="Helical" evidence="1">
    <location>
        <begin position="34"/>
        <end position="52"/>
    </location>
</feature>
<comment type="caution">
    <text evidence="2">The sequence shown here is derived from an EMBL/GenBank/DDBJ whole genome shotgun (WGS) entry which is preliminary data.</text>
</comment>
<protein>
    <submittedName>
        <fullName evidence="2">DUF2809 domain-containing protein</fullName>
    </submittedName>
</protein>
<keyword evidence="1" id="KW-1133">Transmembrane helix</keyword>
<dbReference type="Proteomes" id="UP000326979">
    <property type="component" value="Unassembled WGS sequence"/>
</dbReference>
<dbReference type="InterPro" id="IPR021257">
    <property type="entry name" value="DUF2809"/>
</dbReference>
<keyword evidence="3" id="KW-1185">Reference proteome</keyword>